<dbReference type="EMBL" id="JAIZAY010000014">
    <property type="protein sequence ID" value="KAJ8029461.1"/>
    <property type="molecule type" value="Genomic_DNA"/>
</dbReference>
<proteinExistence type="predicted"/>
<feature type="domain" description="Tyrosine-protein kinase ephrin type A/B receptor-like" evidence="4">
    <location>
        <begin position="529"/>
        <end position="562"/>
    </location>
</feature>
<evidence type="ECO:0000313" key="5">
    <source>
        <dbReference type="EMBL" id="KAJ8029461.1"/>
    </source>
</evidence>
<dbReference type="Gene3D" id="2.60.40.4060">
    <property type="entry name" value="Reeler domain"/>
    <property type="match status" value="1"/>
</dbReference>
<keyword evidence="2" id="KW-1133">Transmembrane helix</keyword>
<dbReference type="Pfam" id="PF07699">
    <property type="entry name" value="Ephrin_rec_like"/>
    <property type="match status" value="1"/>
</dbReference>
<dbReference type="InterPro" id="IPR042307">
    <property type="entry name" value="Reeler_sf"/>
</dbReference>
<dbReference type="SUPFAM" id="SSF57184">
    <property type="entry name" value="Growth factor receptor domain"/>
    <property type="match status" value="1"/>
</dbReference>
<name>A0A9Q1H286_HOLLE</name>
<dbReference type="CDD" id="cd08544">
    <property type="entry name" value="Reeler"/>
    <property type="match status" value="1"/>
</dbReference>
<dbReference type="SMART" id="SM01411">
    <property type="entry name" value="Ephrin_rec_like"/>
    <property type="match status" value="1"/>
</dbReference>
<keyword evidence="2" id="KW-0812">Transmembrane</keyword>
<evidence type="ECO:0000256" key="1">
    <source>
        <dbReference type="SAM" id="MobiDB-lite"/>
    </source>
</evidence>
<accession>A0A9Q1H286</accession>
<evidence type="ECO:0000259" key="3">
    <source>
        <dbReference type="Pfam" id="PF02014"/>
    </source>
</evidence>
<protein>
    <recommendedName>
        <fullName evidence="7">Tyrosine-protein kinase ephrin type A/B receptor-like domain-containing protein</fullName>
    </recommendedName>
</protein>
<dbReference type="InterPro" id="IPR002861">
    <property type="entry name" value="Reeler_dom"/>
</dbReference>
<reference evidence="5" key="1">
    <citation type="submission" date="2021-10" db="EMBL/GenBank/DDBJ databases">
        <title>Tropical sea cucumber genome reveals ecological adaptation and Cuvierian tubules defense mechanism.</title>
        <authorList>
            <person name="Chen T."/>
        </authorList>
    </citation>
    <scope>NUCLEOTIDE SEQUENCE</scope>
    <source>
        <strain evidence="5">Nanhai2018</strain>
        <tissue evidence="5">Muscle</tissue>
    </source>
</reference>
<feature type="region of interest" description="Disordered" evidence="1">
    <location>
        <begin position="656"/>
        <end position="695"/>
    </location>
</feature>
<dbReference type="Proteomes" id="UP001152320">
    <property type="component" value="Chromosome 14"/>
</dbReference>
<dbReference type="InterPro" id="IPR011641">
    <property type="entry name" value="Tyr-kin_ephrin_A/B_rcpt-like"/>
</dbReference>
<keyword evidence="6" id="KW-1185">Reference proteome</keyword>
<sequence length="695" mass="76476">MELLKWCMFWGFYLTQTKGQNFSCTLLIPDGLSDISPQASSQPPYSIQVTPMDDYVLGSQIQVTVGVTPPMSSSFTSVYMAAEDKASNGHLGTWSYPVTDAEYSSFECFGGDTVIAFRSNVSTTTVSFTWSLPINAKIPAQGFFFKATIVENGTTYWSEVASVTVHVEFTCFEDSILFFPSGDVGVFVIIPEPVCSRQMVSCNGTLSGSYPIGKHIIQCNCTDGNESTDTCDISFEVEPPDISCPEPSDVKLSTLPDGNITGNWKNTCIDMEGRREPVTCNVTQGESLSPGDNFIACNCTDMFNLNDSCVISLDVPRNCPLPNLENSFLNCSAVQNVPQTNCSLDCINNRVNAIPDYGPISCQNNMWEPPVFDILCQNRVDFNTRSIFIYVPFTTSARNCSELLDLDMDISTFFRNIFEIVLTEFCSTLEMSLGCNQSTSLEVGSDCSQIVTLNITSTLDKLSIFEIAENYRDTLQDDINTSIPLKNTNYTASLTEQNKEGIRISELEFNCSSGYANVENQYCVLCPPGTYLTVLNGACQLCDVGTYQDEPGQFSCKRCSSSHLPGSTKCIVPMMEISGEQLSLLLLAGIILAGVLTVFVICLLCVTCYFCQSGDKSNDQPIEFTDMREIEVRAYDNNILMGMSEVDVVLKDYAGRTESDDDEDSSAGLQHQYDSPPGTPIDLEQGYESQEITEL</sequence>
<gene>
    <name evidence="5" type="ORF">HOLleu_28856</name>
</gene>
<evidence type="ECO:0000313" key="6">
    <source>
        <dbReference type="Proteomes" id="UP001152320"/>
    </source>
</evidence>
<dbReference type="AlphaFoldDB" id="A0A9Q1H286"/>
<dbReference type="InterPro" id="IPR009030">
    <property type="entry name" value="Growth_fac_rcpt_cys_sf"/>
</dbReference>
<dbReference type="OrthoDB" id="6019752at2759"/>
<organism evidence="5 6">
    <name type="scientific">Holothuria leucospilota</name>
    <name type="common">Black long sea cucumber</name>
    <name type="synonym">Mertensiothuria leucospilota</name>
    <dbReference type="NCBI Taxonomy" id="206669"/>
    <lineage>
        <taxon>Eukaryota</taxon>
        <taxon>Metazoa</taxon>
        <taxon>Echinodermata</taxon>
        <taxon>Eleutherozoa</taxon>
        <taxon>Echinozoa</taxon>
        <taxon>Holothuroidea</taxon>
        <taxon>Aspidochirotacea</taxon>
        <taxon>Aspidochirotida</taxon>
        <taxon>Holothuriidae</taxon>
        <taxon>Holothuria</taxon>
    </lineage>
</organism>
<comment type="caution">
    <text evidence="5">The sequence shown here is derived from an EMBL/GenBank/DDBJ whole genome shotgun (WGS) entry which is preliminary data.</text>
</comment>
<feature type="transmembrane region" description="Helical" evidence="2">
    <location>
        <begin position="584"/>
        <end position="611"/>
    </location>
</feature>
<dbReference type="Pfam" id="PF02014">
    <property type="entry name" value="Reeler"/>
    <property type="match status" value="1"/>
</dbReference>
<feature type="domain" description="Reelin" evidence="3">
    <location>
        <begin position="36"/>
        <end position="157"/>
    </location>
</feature>
<evidence type="ECO:0000259" key="4">
    <source>
        <dbReference type="Pfam" id="PF07699"/>
    </source>
</evidence>
<evidence type="ECO:0000256" key="2">
    <source>
        <dbReference type="SAM" id="Phobius"/>
    </source>
</evidence>
<keyword evidence="2" id="KW-0472">Membrane</keyword>
<evidence type="ECO:0008006" key="7">
    <source>
        <dbReference type="Google" id="ProtNLM"/>
    </source>
</evidence>